<evidence type="ECO:0000313" key="2">
    <source>
        <dbReference type="Proteomes" id="UP001239909"/>
    </source>
</evidence>
<dbReference type="RefSeq" id="WP_285671132.1">
    <property type="nucleotide sequence ID" value="NZ_BSYI01000010.1"/>
</dbReference>
<proteinExistence type="predicted"/>
<dbReference type="EMBL" id="BSYI01000010">
    <property type="protein sequence ID" value="GMG82351.1"/>
    <property type="molecule type" value="Genomic_DNA"/>
</dbReference>
<organism evidence="1 2">
    <name type="scientific">Paralimibaculum aggregatum</name>
    <dbReference type="NCBI Taxonomy" id="3036245"/>
    <lineage>
        <taxon>Bacteria</taxon>
        <taxon>Pseudomonadati</taxon>
        <taxon>Pseudomonadota</taxon>
        <taxon>Alphaproteobacteria</taxon>
        <taxon>Rhodobacterales</taxon>
        <taxon>Paracoccaceae</taxon>
        <taxon>Paralimibaculum</taxon>
    </lineage>
</organism>
<keyword evidence="2" id="KW-1185">Reference proteome</keyword>
<comment type="caution">
    <text evidence="1">The sequence shown here is derived from an EMBL/GenBank/DDBJ whole genome shotgun (WGS) entry which is preliminary data.</text>
</comment>
<sequence>MLTLTECIEMCDLTREEVDAIAEHEHLPEVAAAALADYLMHLPDGPHQVRDMIRDDVRAALARGDHGHAAELVAALRHFVGEHPELRGMA</sequence>
<accession>A0ABQ6LGB2</accession>
<reference evidence="1 2" key="1">
    <citation type="submission" date="2023-04" db="EMBL/GenBank/DDBJ databases">
        <title>Marinoamorphus aggregata gen. nov., sp. Nov., isolate from tissue of brittle star Ophioplocus japonicus.</title>
        <authorList>
            <person name="Kawano K."/>
            <person name="Sawayama S."/>
            <person name="Nakagawa S."/>
        </authorList>
    </citation>
    <scope>NUCLEOTIDE SEQUENCE [LARGE SCALE GENOMIC DNA]</scope>
    <source>
        <strain evidence="1 2">NKW23</strain>
    </source>
</reference>
<dbReference type="Proteomes" id="UP001239909">
    <property type="component" value="Unassembled WGS sequence"/>
</dbReference>
<name>A0ABQ6LGB2_9RHOB</name>
<protein>
    <submittedName>
        <fullName evidence="1">Uncharacterized protein</fullName>
    </submittedName>
</protein>
<gene>
    <name evidence="1" type="ORF">LNKW23_15640</name>
</gene>
<evidence type="ECO:0000313" key="1">
    <source>
        <dbReference type="EMBL" id="GMG82351.1"/>
    </source>
</evidence>